<evidence type="ECO:0000313" key="3">
    <source>
        <dbReference type="Proteomes" id="UP000006620"/>
    </source>
</evidence>
<keyword evidence="2" id="KW-0808">Transferase</keyword>
<sequence>MPGRERYWDRIYEALRPEDVRYDLWLETFRPQLELSRDTPVIDLGCGAGNDTLYLSERGYRVVACDASAEALRRVKELVPEADVRQLDLTEPLPFADGAAQVVIADLSLHYFPWDVTVSIVREIGRVLRPGGTLLCRVNSVRDTAFGAGQGVRLEPDYYEWEGQRKRFFDRKQLEELLREWELPELTESTMNRYGKPKVVWTAAAGKRG</sequence>
<gene>
    <name evidence="2" type="ordered locus">KNP414_02945</name>
</gene>
<dbReference type="GO" id="GO:0032259">
    <property type="term" value="P:methylation"/>
    <property type="evidence" value="ECO:0007669"/>
    <property type="project" value="UniProtKB-KW"/>
</dbReference>
<dbReference type="Proteomes" id="UP000006620">
    <property type="component" value="Chromosome"/>
</dbReference>
<dbReference type="Pfam" id="PF13649">
    <property type="entry name" value="Methyltransf_25"/>
    <property type="match status" value="1"/>
</dbReference>
<reference evidence="3" key="1">
    <citation type="submission" date="2011-06" db="EMBL/GenBank/DDBJ databases">
        <title>Complete genome sequence of Paenibacillus mucilaginosus KNP414.</title>
        <authorList>
            <person name="Wang J."/>
            <person name="Hu S."/>
            <person name="Hu X."/>
            <person name="Zhang B."/>
            <person name="Dong D."/>
            <person name="Zhang S."/>
            <person name="Zhao K."/>
            <person name="Wu D."/>
        </authorList>
    </citation>
    <scope>NUCLEOTIDE SEQUENCE [LARGE SCALE GENOMIC DNA]</scope>
    <source>
        <strain evidence="3">KNP414</strain>
    </source>
</reference>
<protein>
    <submittedName>
        <fullName evidence="2">Methyltransferase domain family</fullName>
    </submittedName>
</protein>
<evidence type="ECO:0000259" key="1">
    <source>
        <dbReference type="Pfam" id="PF13649"/>
    </source>
</evidence>
<reference evidence="2 3" key="2">
    <citation type="journal article" date="2013" name="Genome Announc.">
        <title>Genome Sequence of Growth-Improving Paenibacillus mucilaginosus Strain KNP414.</title>
        <authorList>
            <person name="Lu J.J."/>
            <person name="Wang J.F."/>
            <person name="Hu X.F."/>
        </authorList>
    </citation>
    <scope>NUCLEOTIDE SEQUENCE [LARGE SCALE GENOMIC DNA]</scope>
    <source>
        <strain evidence="2 3">KNP414</strain>
    </source>
</reference>
<organism evidence="2 3">
    <name type="scientific">Paenibacillus mucilaginosus (strain KNP414)</name>
    <dbReference type="NCBI Taxonomy" id="1036673"/>
    <lineage>
        <taxon>Bacteria</taxon>
        <taxon>Bacillati</taxon>
        <taxon>Bacillota</taxon>
        <taxon>Bacilli</taxon>
        <taxon>Bacillales</taxon>
        <taxon>Paenibacillaceae</taxon>
        <taxon>Paenibacillus</taxon>
    </lineage>
</organism>
<dbReference type="PATRIC" id="fig|1036673.3.peg.2697"/>
<dbReference type="InterPro" id="IPR041698">
    <property type="entry name" value="Methyltransf_25"/>
</dbReference>
<dbReference type="InterPro" id="IPR050508">
    <property type="entry name" value="Methyltransf_Superfamily"/>
</dbReference>
<dbReference type="PANTHER" id="PTHR42912:SF93">
    <property type="entry name" value="N6-ADENOSINE-METHYLTRANSFERASE TMT1A"/>
    <property type="match status" value="1"/>
</dbReference>
<dbReference type="EMBL" id="CP002869">
    <property type="protein sequence ID" value="AEI41503.1"/>
    <property type="molecule type" value="Genomic_DNA"/>
</dbReference>
<dbReference type="HOGENOM" id="CLU_091228_2_0_9"/>
<dbReference type="KEGG" id="pms:KNP414_02945"/>
<feature type="domain" description="Methyltransferase" evidence="1">
    <location>
        <begin position="41"/>
        <end position="132"/>
    </location>
</feature>
<dbReference type="SUPFAM" id="SSF53335">
    <property type="entry name" value="S-adenosyl-L-methionine-dependent methyltransferases"/>
    <property type="match status" value="1"/>
</dbReference>
<dbReference type="InterPro" id="IPR029063">
    <property type="entry name" value="SAM-dependent_MTases_sf"/>
</dbReference>
<evidence type="ECO:0000313" key="2">
    <source>
        <dbReference type="EMBL" id="AEI41503.1"/>
    </source>
</evidence>
<dbReference type="PANTHER" id="PTHR42912">
    <property type="entry name" value="METHYLTRANSFERASE"/>
    <property type="match status" value="1"/>
</dbReference>
<dbReference type="CDD" id="cd02440">
    <property type="entry name" value="AdoMet_MTases"/>
    <property type="match status" value="1"/>
</dbReference>
<dbReference type="GO" id="GO:0008168">
    <property type="term" value="F:methyltransferase activity"/>
    <property type="evidence" value="ECO:0007669"/>
    <property type="project" value="UniProtKB-KW"/>
</dbReference>
<dbReference type="AlphaFoldDB" id="F8F5T9"/>
<dbReference type="RefSeq" id="WP_013916664.1">
    <property type="nucleotide sequence ID" value="NC_015690.1"/>
</dbReference>
<keyword evidence="2" id="KW-0489">Methyltransferase</keyword>
<dbReference type="Gene3D" id="3.40.50.150">
    <property type="entry name" value="Vaccinia Virus protein VP39"/>
    <property type="match status" value="1"/>
</dbReference>
<proteinExistence type="predicted"/>
<accession>F8F5T9</accession>
<name>F8F5T9_PAEMK</name>